<proteinExistence type="predicted"/>
<evidence type="ECO:0000313" key="2">
    <source>
        <dbReference type="Proteomes" id="UP000070544"/>
    </source>
</evidence>
<protein>
    <submittedName>
        <fullName evidence="1">Uncharacterized protein</fullName>
    </submittedName>
</protein>
<dbReference type="AlphaFoldDB" id="A0A139AMB8"/>
<reference evidence="1 2" key="1">
    <citation type="journal article" date="2015" name="Genome Biol. Evol.">
        <title>Phylogenomic analyses indicate that early fungi evolved digesting cell walls of algal ancestors of land plants.</title>
        <authorList>
            <person name="Chang Y."/>
            <person name="Wang S."/>
            <person name="Sekimoto S."/>
            <person name="Aerts A.L."/>
            <person name="Choi C."/>
            <person name="Clum A."/>
            <person name="LaButti K.M."/>
            <person name="Lindquist E.A."/>
            <person name="Yee Ngan C."/>
            <person name="Ohm R.A."/>
            <person name="Salamov A.A."/>
            <person name="Grigoriev I.V."/>
            <person name="Spatafora J.W."/>
            <person name="Berbee M.L."/>
        </authorList>
    </citation>
    <scope>NUCLEOTIDE SEQUENCE [LARGE SCALE GENOMIC DNA]</scope>
    <source>
        <strain evidence="1 2">JEL478</strain>
    </source>
</reference>
<gene>
    <name evidence="1" type="ORF">M427DRAFT_54153</name>
</gene>
<organism evidence="1 2">
    <name type="scientific">Gonapodya prolifera (strain JEL478)</name>
    <name type="common">Monoblepharis prolifera</name>
    <dbReference type="NCBI Taxonomy" id="1344416"/>
    <lineage>
        <taxon>Eukaryota</taxon>
        <taxon>Fungi</taxon>
        <taxon>Fungi incertae sedis</taxon>
        <taxon>Chytridiomycota</taxon>
        <taxon>Chytridiomycota incertae sedis</taxon>
        <taxon>Monoblepharidomycetes</taxon>
        <taxon>Monoblepharidales</taxon>
        <taxon>Gonapodyaceae</taxon>
        <taxon>Gonapodya</taxon>
    </lineage>
</organism>
<sequence>MMEFGEKLDNLVDALVVGHLRHGTEDMKKFKFTMDDIKICLQNDLNELSSSTKQMRQELAALVNITTDSLTLMKEVEQYLQKHQVESTKKSLERFNALKDELDTGLAVIIHRLGEAPEIRVTEAVERMRKDLYPDLSRWTSTKIEFKIACIALRTFAKVVALDLSSKRLGDEEIKDLVEAIVNNQRWRIQRLYLSGKCTRMGPIR</sequence>
<evidence type="ECO:0000313" key="1">
    <source>
        <dbReference type="EMBL" id="KXS17910.1"/>
    </source>
</evidence>
<dbReference type="EMBL" id="KQ965744">
    <property type="protein sequence ID" value="KXS17910.1"/>
    <property type="molecule type" value="Genomic_DNA"/>
</dbReference>
<keyword evidence="2" id="KW-1185">Reference proteome</keyword>
<dbReference type="Proteomes" id="UP000070544">
    <property type="component" value="Unassembled WGS sequence"/>
</dbReference>
<name>A0A139AMB8_GONPJ</name>
<accession>A0A139AMB8</accession>